<dbReference type="PANTHER" id="PTHR45862">
    <property type="entry name" value="PROTEIN SGT1 HOMOLOG"/>
    <property type="match status" value="1"/>
</dbReference>
<organism evidence="4 5">
    <name type="scientific">Naganishia liquefaciens</name>
    <dbReference type="NCBI Taxonomy" id="104408"/>
    <lineage>
        <taxon>Eukaryota</taxon>
        <taxon>Fungi</taxon>
        <taxon>Dikarya</taxon>
        <taxon>Basidiomycota</taxon>
        <taxon>Agaricomycotina</taxon>
        <taxon>Tremellomycetes</taxon>
        <taxon>Filobasidiales</taxon>
        <taxon>Filobasidiaceae</taxon>
        <taxon>Naganishia</taxon>
    </lineage>
</organism>
<feature type="domain" description="CS" evidence="3">
    <location>
        <begin position="1"/>
        <end position="86"/>
    </location>
</feature>
<dbReference type="GO" id="GO:0051087">
    <property type="term" value="F:protein-folding chaperone binding"/>
    <property type="evidence" value="ECO:0007669"/>
    <property type="project" value="InterPro"/>
</dbReference>
<dbReference type="InterPro" id="IPR007052">
    <property type="entry name" value="CS_dom"/>
</dbReference>
<dbReference type="PROSITE" id="PS51048">
    <property type="entry name" value="SGS"/>
    <property type="match status" value="1"/>
</dbReference>
<evidence type="ECO:0000313" key="5">
    <source>
        <dbReference type="Proteomes" id="UP000620104"/>
    </source>
</evidence>
<comment type="caution">
    <text evidence="4">The sequence shown here is derived from an EMBL/GenBank/DDBJ whole genome shotgun (WGS) entry which is preliminary data.</text>
</comment>
<feature type="domain" description="SGS" evidence="2">
    <location>
        <begin position="110"/>
        <end position="195"/>
    </location>
</feature>
<dbReference type="SUPFAM" id="SSF49764">
    <property type="entry name" value="HSP20-like chaperones"/>
    <property type="match status" value="1"/>
</dbReference>
<dbReference type="EMBL" id="BLZA01000058">
    <property type="protein sequence ID" value="GHJ90351.1"/>
    <property type="molecule type" value="Genomic_DNA"/>
</dbReference>
<evidence type="ECO:0000259" key="3">
    <source>
        <dbReference type="PROSITE" id="PS51203"/>
    </source>
</evidence>
<reference evidence="4" key="1">
    <citation type="submission" date="2020-07" db="EMBL/GenBank/DDBJ databases">
        <title>Draft Genome Sequence of a Deep-Sea Yeast, Naganishia (Cryptococcus) liquefaciens strain N6.</title>
        <authorList>
            <person name="Han Y.W."/>
            <person name="Kajitani R."/>
            <person name="Morimoto H."/>
            <person name="Parhat M."/>
            <person name="Tsubouchi H."/>
            <person name="Bakenova O."/>
            <person name="Ogata M."/>
            <person name="Argunhan B."/>
            <person name="Aoki R."/>
            <person name="Kajiwara S."/>
            <person name="Itoh T."/>
            <person name="Iwasaki H."/>
        </authorList>
    </citation>
    <scope>NUCLEOTIDE SEQUENCE</scope>
    <source>
        <strain evidence="4">N6</strain>
    </source>
</reference>
<name>A0A8H3U0I8_9TREE</name>
<evidence type="ECO:0000259" key="2">
    <source>
        <dbReference type="PROSITE" id="PS51048"/>
    </source>
</evidence>
<dbReference type="AlphaFoldDB" id="A0A8H3U0I8"/>
<dbReference type="Proteomes" id="UP000620104">
    <property type="component" value="Unassembled WGS sequence"/>
</dbReference>
<gene>
    <name evidence="4" type="ORF">NliqN6_6753</name>
</gene>
<evidence type="ECO:0000313" key="4">
    <source>
        <dbReference type="EMBL" id="GHJ90351.1"/>
    </source>
</evidence>
<proteinExistence type="predicted"/>
<protein>
    <recommendedName>
        <fullName evidence="6">SGS domain-containing protein</fullName>
    </recommendedName>
</protein>
<accession>A0A8H3U0I8</accession>
<dbReference type="InterPro" id="IPR044563">
    <property type="entry name" value="Sgt1-like"/>
</dbReference>
<evidence type="ECO:0000256" key="1">
    <source>
        <dbReference type="SAM" id="MobiDB-lite"/>
    </source>
</evidence>
<dbReference type="PROSITE" id="PS51203">
    <property type="entry name" value="CS"/>
    <property type="match status" value="1"/>
</dbReference>
<feature type="compositionally biased region" description="Low complexity" evidence="1">
    <location>
        <begin position="105"/>
        <end position="115"/>
    </location>
</feature>
<dbReference type="CDD" id="cd06466">
    <property type="entry name" value="p23_CS_SGT1_like"/>
    <property type="match status" value="1"/>
</dbReference>
<dbReference type="Pfam" id="PF04969">
    <property type="entry name" value="CS"/>
    <property type="match status" value="1"/>
</dbReference>
<sequence>MATRYDFYQSDAALVISIYKKGVPADQVRVVAHAEEVEVFVHDESILRLEPLAGTIVGEDVTHKVYGTKIELIVPKVTGGHWPSLIRSKGASPAQSAVHRPVQQTPKEPTTAAPAPKRKNWDSLAKEIDTDEQEPESNPDAFFKSLYGDLDEDSRRAMLKSYQESNGTVLSTNWGEVGSKFQAPQPPAGMEVKKA</sequence>
<dbReference type="Gene3D" id="2.60.40.790">
    <property type="match status" value="1"/>
</dbReference>
<keyword evidence="5" id="KW-1185">Reference proteome</keyword>
<feature type="region of interest" description="Disordered" evidence="1">
    <location>
        <begin position="84"/>
        <end position="120"/>
    </location>
</feature>
<dbReference type="InterPro" id="IPR007699">
    <property type="entry name" value="SGS_dom"/>
</dbReference>
<evidence type="ECO:0008006" key="6">
    <source>
        <dbReference type="Google" id="ProtNLM"/>
    </source>
</evidence>
<dbReference type="Pfam" id="PF05002">
    <property type="entry name" value="SGS"/>
    <property type="match status" value="1"/>
</dbReference>
<dbReference type="InterPro" id="IPR008978">
    <property type="entry name" value="HSP20-like_chaperone"/>
</dbReference>
<dbReference type="OrthoDB" id="1898560at2759"/>